<evidence type="ECO:0000256" key="13">
    <source>
        <dbReference type="ARBA" id="ARBA00023034"/>
    </source>
</evidence>
<dbReference type="GO" id="GO:0003677">
    <property type="term" value="F:DNA binding"/>
    <property type="evidence" value="ECO:0007669"/>
    <property type="project" value="UniProtKB-KW"/>
</dbReference>
<dbReference type="GO" id="GO:0005085">
    <property type="term" value="F:guanyl-nucleotide exchange factor activity"/>
    <property type="evidence" value="ECO:0007669"/>
    <property type="project" value="UniProtKB-KW"/>
</dbReference>
<evidence type="ECO:0000256" key="3">
    <source>
        <dbReference type="ARBA" id="ARBA00004555"/>
    </source>
</evidence>
<evidence type="ECO:0000256" key="17">
    <source>
        <dbReference type="SAM" id="MobiDB-lite"/>
    </source>
</evidence>
<dbReference type="InterPro" id="IPR011992">
    <property type="entry name" value="EF-hand-dom_pair"/>
</dbReference>
<dbReference type="AlphaFoldDB" id="A0A6H5J3S2"/>
<feature type="compositionally biased region" description="Basic and acidic residues" evidence="17">
    <location>
        <begin position="564"/>
        <end position="574"/>
    </location>
</feature>
<feature type="compositionally biased region" description="Polar residues" evidence="17">
    <location>
        <begin position="554"/>
        <end position="563"/>
    </location>
</feature>
<evidence type="ECO:0000256" key="5">
    <source>
        <dbReference type="ARBA" id="ARBA00008063"/>
    </source>
</evidence>
<feature type="coiled-coil region" evidence="16">
    <location>
        <begin position="98"/>
        <end position="162"/>
    </location>
</feature>
<dbReference type="OrthoDB" id="5982823at2759"/>
<keyword evidence="8" id="KW-0597">Phosphoprotein</keyword>
<keyword evidence="20" id="KW-1185">Reference proteome</keyword>
<dbReference type="InterPro" id="IPR018247">
    <property type="entry name" value="EF_Hand_1_Ca_BS"/>
</dbReference>
<dbReference type="GO" id="GO:0016020">
    <property type="term" value="C:membrane"/>
    <property type="evidence" value="ECO:0007669"/>
    <property type="project" value="UniProtKB-SubCell"/>
</dbReference>
<dbReference type="InterPro" id="IPR040250">
    <property type="entry name" value="Nucleobindin"/>
</dbReference>
<keyword evidence="10" id="KW-0732">Signal</keyword>
<accession>A0A6H5J3S2</accession>
<evidence type="ECO:0000256" key="7">
    <source>
        <dbReference type="ARBA" id="ARBA00022525"/>
    </source>
</evidence>
<organism evidence="19 20">
    <name type="scientific">Trichogramma brassicae</name>
    <dbReference type="NCBI Taxonomy" id="86971"/>
    <lineage>
        <taxon>Eukaryota</taxon>
        <taxon>Metazoa</taxon>
        <taxon>Ecdysozoa</taxon>
        <taxon>Arthropoda</taxon>
        <taxon>Hexapoda</taxon>
        <taxon>Insecta</taxon>
        <taxon>Pterygota</taxon>
        <taxon>Neoptera</taxon>
        <taxon>Endopterygota</taxon>
        <taxon>Hymenoptera</taxon>
        <taxon>Apocrita</taxon>
        <taxon>Proctotrupomorpha</taxon>
        <taxon>Chalcidoidea</taxon>
        <taxon>Trichogrammatidae</taxon>
        <taxon>Trichogramma</taxon>
    </lineage>
</organism>
<evidence type="ECO:0000256" key="9">
    <source>
        <dbReference type="ARBA" id="ARBA00022658"/>
    </source>
</evidence>
<dbReference type="Pfam" id="PF25434">
    <property type="entry name" value="NUCB1_N"/>
    <property type="match status" value="1"/>
</dbReference>
<evidence type="ECO:0000256" key="16">
    <source>
        <dbReference type="SAM" id="Coils"/>
    </source>
</evidence>
<comment type="similarity">
    <text evidence="5">Belongs to the nucleobindin family.</text>
</comment>
<feature type="compositionally biased region" description="Low complexity" evidence="17">
    <location>
        <begin position="532"/>
        <end position="548"/>
    </location>
</feature>
<dbReference type="GO" id="GO:0005794">
    <property type="term" value="C:Golgi apparatus"/>
    <property type="evidence" value="ECO:0007669"/>
    <property type="project" value="UniProtKB-SubCell"/>
</dbReference>
<proteinExistence type="inferred from homology"/>
<sequence length="574" mass="68252">MEYHRYLQEVVQALESDPDFRSKLEKANETDIRTGKIAHELEFVNHHVRNKLDELKRTELERLRHLATQEYELQNGINRDHLKIPEHLDHQNPHTFEIDDLKKLIAKTTKDLDEADKKRKEQFKEYEMNKKYEQEEKMKTMQEEEKKKYEQELHELEKKHKEHEPVCIDYFYIKYFCYLFVIFMNHFQLHHPGSKKQYEEVWEKQDHMEDQEFDPKTFFYLHDLDGNGVWDQVELKALFVKELDKLYAQGHPEDDLVERAEELERMREHVIKEADLNKDGFISYDEFINESKKAEFEQDSGWETLDEQQLYSEQEYETYKTQKAREIERAIAKGMFPPHPNEIPHHNNAQQQAQYQQNQVPQQQQQHNPQQGQYANQVPPQQMHYDPNQHQQGQFQQVPQQHVQYQQAPPQQGQYQQGQYQQIPPQQAQYQQVHPQQGQYQQAQPGQGQYQQAQPQQGQYINQMPPQQQQQQLHPNQVYQAPISNDVNQHQNYPPTNQQVPAGQVPQQHQQQNVPSMNQNHQQNIPIANQPAQGNSNTNQGQQAAGAQIPVANAPQQNTQNQVPHEHKEQNSFN</sequence>
<keyword evidence="16" id="KW-0175">Coiled coil</keyword>
<evidence type="ECO:0000256" key="6">
    <source>
        <dbReference type="ARBA" id="ARBA00022490"/>
    </source>
</evidence>
<evidence type="ECO:0000313" key="20">
    <source>
        <dbReference type="Proteomes" id="UP000479190"/>
    </source>
</evidence>
<feature type="compositionally biased region" description="Polar residues" evidence="17">
    <location>
        <begin position="520"/>
        <end position="531"/>
    </location>
</feature>
<gene>
    <name evidence="19" type="ORF">TBRA_LOCUS16661</name>
</gene>
<evidence type="ECO:0000256" key="2">
    <source>
        <dbReference type="ARBA" id="ARBA00004496"/>
    </source>
</evidence>
<keyword evidence="9" id="KW-0344">Guanine-nucleotide releasing factor</keyword>
<evidence type="ECO:0000256" key="15">
    <source>
        <dbReference type="ARBA" id="ARBA00023136"/>
    </source>
</evidence>
<dbReference type="GO" id="GO:0005509">
    <property type="term" value="F:calcium ion binding"/>
    <property type="evidence" value="ECO:0007669"/>
    <property type="project" value="InterPro"/>
</dbReference>
<evidence type="ECO:0000256" key="8">
    <source>
        <dbReference type="ARBA" id="ARBA00022553"/>
    </source>
</evidence>
<dbReference type="PANTHER" id="PTHR19237">
    <property type="entry name" value="NUCLEOBINDIN"/>
    <property type="match status" value="1"/>
</dbReference>
<evidence type="ECO:0000259" key="18">
    <source>
        <dbReference type="PROSITE" id="PS50222"/>
    </source>
</evidence>
<feature type="region of interest" description="Disordered" evidence="17">
    <location>
        <begin position="335"/>
        <end position="457"/>
    </location>
</feature>
<dbReference type="PROSITE" id="PS00018">
    <property type="entry name" value="EF_HAND_1"/>
    <property type="match status" value="1"/>
</dbReference>
<keyword evidence="7" id="KW-0964">Secreted</keyword>
<evidence type="ECO:0000313" key="19">
    <source>
        <dbReference type="EMBL" id="CAB0045115.1"/>
    </source>
</evidence>
<feature type="compositionally biased region" description="Low complexity" evidence="17">
    <location>
        <begin position="497"/>
        <end position="519"/>
    </location>
</feature>
<keyword evidence="13" id="KW-0333">Golgi apparatus</keyword>
<reference evidence="19 20" key="1">
    <citation type="submission" date="2020-02" db="EMBL/GenBank/DDBJ databases">
        <authorList>
            <person name="Ferguson B K."/>
        </authorList>
    </citation>
    <scope>NUCLEOTIDE SEQUENCE [LARGE SCALE GENOMIC DNA]</scope>
</reference>
<dbReference type="InterPro" id="IPR057576">
    <property type="entry name" value="NUCB1_N"/>
</dbReference>
<keyword evidence="11" id="KW-0677">Repeat</keyword>
<keyword evidence="14" id="KW-0238">DNA-binding</keyword>
<feature type="region of interest" description="Disordered" evidence="17">
    <location>
        <begin position="486"/>
        <end position="574"/>
    </location>
</feature>
<keyword evidence="6" id="KW-0963">Cytoplasm</keyword>
<evidence type="ECO:0000256" key="4">
    <source>
        <dbReference type="ARBA" id="ARBA00004613"/>
    </source>
</evidence>
<dbReference type="PANTHER" id="PTHR19237:SF20">
    <property type="entry name" value="NUCLEOBINDIN 1"/>
    <property type="match status" value="1"/>
</dbReference>
<evidence type="ECO:0000256" key="1">
    <source>
        <dbReference type="ARBA" id="ARBA00004170"/>
    </source>
</evidence>
<comment type="subcellular location">
    <subcellularLocation>
        <location evidence="2">Cytoplasm</location>
    </subcellularLocation>
    <subcellularLocation>
        <location evidence="3">Golgi apparatus</location>
    </subcellularLocation>
    <subcellularLocation>
        <location evidence="1">Membrane</location>
        <topology evidence="1">Peripheral membrane protein</topology>
    </subcellularLocation>
    <subcellularLocation>
        <location evidence="4">Secreted</location>
    </subcellularLocation>
</comment>
<feature type="domain" description="EF-hand" evidence="18">
    <location>
        <begin position="262"/>
        <end position="297"/>
    </location>
</feature>
<dbReference type="CDD" id="cd00051">
    <property type="entry name" value="EFh"/>
    <property type="match status" value="1"/>
</dbReference>
<evidence type="ECO:0000256" key="14">
    <source>
        <dbReference type="ARBA" id="ARBA00023125"/>
    </source>
</evidence>
<protein>
    <recommendedName>
        <fullName evidence="18">EF-hand domain-containing protein</fullName>
    </recommendedName>
</protein>
<keyword evidence="15" id="KW-0472">Membrane</keyword>
<name>A0A6H5J3S2_9HYME</name>
<evidence type="ECO:0000256" key="11">
    <source>
        <dbReference type="ARBA" id="ARBA00022737"/>
    </source>
</evidence>
<feature type="compositionally biased region" description="Low complexity" evidence="17">
    <location>
        <begin position="389"/>
        <end position="457"/>
    </location>
</feature>
<dbReference type="EMBL" id="CADCXV010001527">
    <property type="protein sequence ID" value="CAB0045115.1"/>
    <property type="molecule type" value="Genomic_DNA"/>
</dbReference>
<dbReference type="GO" id="GO:0005793">
    <property type="term" value="C:endoplasmic reticulum-Golgi intermediate compartment"/>
    <property type="evidence" value="ECO:0007669"/>
    <property type="project" value="TreeGrafter"/>
</dbReference>
<dbReference type="PROSITE" id="PS50222">
    <property type="entry name" value="EF_HAND_2"/>
    <property type="match status" value="1"/>
</dbReference>
<dbReference type="InterPro" id="IPR002048">
    <property type="entry name" value="EF_hand_dom"/>
</dbReference>
<dbReference type="Gene3D" id="1.10.238.10">
    <property type="entry name" value="EF-hand"/>
    <property type="match status" value="1"/>
</dbReference>
<dbReference type="SUPFAM" id="SSF47473">
    <property type="entry name" value="EF-hand"/>
    <property type="match status" value="1"/>
</dbReference>
<evidence type="ECO:0000256" key="12">
    <source>
        <dbReference type="ARBA" id="ARBA00022837"/>
    </source>
</evidence>
<keyword evidence="12" id="KW-0106">Calcium</keyword>
<dbReference type="Proteomes" id="UP000479190">
    <property type="component" value="Unassembled WGS sequence"/>
</dbReference>
<evidence type="ECO:0000256" key="10">
    <source>
        <dbReference type="ARBA" id="ARBA00022729"/>
    </source>
</evidence>
<dbReference type="GO" id="GO:0070062">
    <property type="term" value="C:extracellular exosome"/>
    <property type="evidence" value="ECO:0007669"/>
    <property type="project" value="TreeGrafter"/>
</dbReference>
<feature type="compositionally biased region" description="Low complexity" evidence="17">
    <location>
        <begin position="346"/>
        <end position="377"/>
    </location>
</feature>
<feature type="compositionally biased region" description="Polar residues" evidence="17">
    <location>
        <begin position="486"/>
        <end position="496"/>
    </location>
</feature>